<dbReference type="FunFam" id="2.40.10.10:FF:000028">
    <property type="entry name" value="Serine protease easter"/>
    <property type="match status" value="1"/>
</dbReference>
<dbReference type="InterPro" id="IPR043504">
    <property type="entry name" value="Peptidase_S1_PA_chymotrypsin"/>
</dbReference>
<evidence type="ECO:0000256" key="2">
    <source>
        <dbReference type="ARBA" id="ARBA00022670"/>
    </source>
</evidence>
<dbReference type="GO" id="GO:0006508">
    <property type="term" value="P:proteolysis"/>
    <property type="evidence" value="ECO:0007669"/>
    <property type="project" value="UniProtKB-KW"/>
</dbReference>
<evidence type="ECO:0000256" key="9">
    <source>
        <dbReference type="RuleBase" id="RU363034"/>
    </source>
</evidence>
<dbReference type="RefSeq" id="XP_022817922.1">
    <property type="nucleotide sequence ID" value="XM_022962154.1"/>
</dbReference>
<reference evidence="13" key="1">
    <citation type="submission" date="2025-08" db="UniProtKB">
        <authorList>
            <consortium name="RefSeq"/>
        </authorList>
    </citation>
    <scope>IDENTIFICATION</scope>
    <source>
        <strain evidence="13">Ishihara</strain>
        <tissue evidence="13">Whole body</tissue>
    </source>
</reference>
<dbReference type="Proteomes" id="UP000301870">
    <property type="component" value="Chromosome 11"/>
</dbReference>
<comment type="subcellular location">
    <subcellularLocation>
        <location evidence="1">Secreted</location>
        <location evidence="1">Extracellular space</location>
    </subcellularLocation>
</comment>
<accession>A0A9J7DXM1</accession>
<keyword evidence="3" id="KW-0732">Signal</keyword>
<dbReference type="InterPro" id="IPR033116">
    <property type="entry name" value="TRYPSIN_SER"/>
</dbReference>
<evidence type="ECO:0000259" key="11">
    <source>
        <dbReference type="PROSITE" id="PS50240"/>
    </source>
</evidence>
<dbReference type="PROSITE" id="PS00135">
    <property type="entry name" value="TRYPSIN_SER"/>
    <property type="match status" value="1"/>
</dbReference>
<evidence type="ECO:0000256" key="3">
    <source>
        <dbReference type="ARBA" id="ARBA00022729"/>
    </source>
</evidence>
<dbReference type="SMART" id="SM00020">
    <property type="entry name" value="Tryp_SPc"/>
    <property type="match status" value="1"/>
</dbReference>
<dbReference type="PANTHER" id="PTHR24252:SF7">
    <property type="entry name" value="HYALIN"/>
    <property type="match status" value="1"/>
</dbReference>
<dbReference type="FunFam" id="2.40.10.10:FF:000036">
    <property type="entry name" value="Trypsin beta"/>
    <property type="match status" value="1"/>
</dbReference>
<dbReference type="Pfam" id="PF00089">
    <property type="entry name" value="Trypsin"/>
    <property type="match status" value="1"/>
</dbReference>
<keyword evidence="10" id="KW-0472">Membrane</keyword>
<keyword evidence="4 9" id="KW-0378">Hydrolase</keyword>
<keyword evidence="7" id="KW-0325">Glycoprotein</keyword>
<evidence type="ECO:0000256" key="1">
    <source>
        <dbReference type="ARBA" id="ARBA00004239"/>
    </source>
</evidence>
<dbReference type="OrthoDB" id="547031at2759"/>
<dbReference type="GO" id="GO:0004252">
    <property type="term" value="F:serine-type endopeptidase activity"/>
    <property type="evidence" value="ECO:0007669"/>
    <property type="project" value="InterPro"/>
</dbReference>
<dbReference type="PROSITE" id="PS00134">
    <property type="entry name" value="TRYPSIN_HIS"/>
    <property type="match status" value="1"/>
</dbReference>
<sequence>MFLFDWRYTFAFTIMLHCAAMGAWISWRNLNNNMFKRYHNLRQIRDDKIPSEEISKHPVWAKLDAVDCGDSAADRIIGGLNAGLGDFPWIARLGYLEDDEIDYMCGGALVTDRHVVTAAHCVQKSDYGLVLTTVRLGEHDTRTDPDCELKVCAPAVQDRGIKRIISHPQFNKPAFHNDVAVIELDKPVTLNNYVAPICLPRTAEQLMNFKIGDEMTVAGWGKMNMTTEERAKVLQFVNIPVVAPTMCDSFGKGFKLFESEICAGAEHNKDACGGDSGGPLMKVFDTPEGPKNYLVGVVSFGPTICGIKKPGVYASVAYFLKFILDNLV</sequence>
<dbReference type="PANTHER" id="PTHR24252">
    <property type="entry name" value="ACROSIN-RELATED"/>
    <property type="match status" value="1"/>
</dbReference>
<name>A0A9J7DXM1_SPOLT</name>
<keyword evidence="2 9" id="KW-0645">Protease</keyword>
<keyword evidence="12" id="KW-1185">Reference proteome</keyword>
<dbReference type="GO" id="GO:0005576">
    <property type="term" value="C:extracellular region"/>
    <property type="evidence" value="ECO:0007669"/>
    <property type="project" value="UniProtKB-SubCell"/>
</dbReference>
<evidence type="ECO:0000256" key="10">
    <source>
        <dbReference type="SAM" id="Phobius"/>
    </source>
</evidence>
<dbReference type="AlphaFoldDB" id="A0A9J7DXM1"/>
<dbReference type="InterPro" id="IPR001254">
    <property type="entry name" value="Trypsin_dom"/>
</dbReference>
<organism evidence="12 13">
    <name type="scientific">Spodoptera litura</name>
    <name type="common">Asian cotton leafworm</name>
    <dbReference type="NCBI Taxonomy" id="69820"/>
    <lineage>
        <taxon>Eukaryota</taxon>
        <taxon>Metazoa</taxon>
        <taxon>Ecdysozoa</taxon>
        <taxon>Arthropoda</taxon>
        <taxon>Hexapoda</taxon>
        <taxon>Insecta</taxon>
        <taxon>Pterygota</taxon>
        <taxon>Neoptera</taxon>
        <taxon>Endopterygota</taxon>
        <taxon>Lepidoptera</taxon>
        <taxon>Glossata</taxon>
        <taxon>Ditrysia</taxon>
        <taxon>Noctuoidea</taxon>
        <taxon>Noctuidae</taxon>
        <taxon>Amphipyrinae</taxon>
        <taxon>Spodoptera</taxon>
    </lineage>
</organism>
<dbReference type="InterPro" id="IPR009003">
    <property type="entry name" value="Peptidase_S1_PA"/>
</dbReference>
<dbReference type="KEGG" id="sliu:111350534"/>
<keyword evidence="6" id="KW-1015">Disulfide bond</keyword>
<keyword evidence="5 9" id="KW-0720">Serine protease</keyword>
<evidence type="ECO:0000256" key="6">
    <source>
        <dbReference type="ARBA" id="ARBA00023157"/>
    </source>
</evidence>
<evidence type="ECO:0000256" key="4">
    <source>
        <dbReference type="ARBA" id="ARBA00022801"/>
    </source>
</evidence>
<dbReference type="CDD" id="cd00190">
    <property type="entry name" value="Tryp_SPc"/>
    <property type="match status" value="1"/>
</dbReference>
<protein>
    <submittedName>
        <fullName evidence="13">Melanization protease 1-like isoform X1</fullName>
    </submittedName>
</protein>
<evidence type="ECO:0000256" key="8">
    <source>
        <dbReference type="ARBA" id="ARBA00024195"/>
    </source>
</evidence>
<evidence type="ECO:0000256" key="7">
    <source>
        <dbReference type="ARBA" id="ARBA00023180"/>
    </source>
</evidence>
<keyword evidence="10" id="KW-1133">Transmembrane helix</keyword>
<dbReference type="GeneID" id="111350534"/>
<feature type="transmembrane region" description="Helical" evidence="10">
    <location>
        <begin position="6"/>
        <end position="27"/>
    </location>
</feature>
<dbReference type="PRINTS" id="PR00722">
    <property type="entry name" value="CHYMOTRYPSIN"/>
</dbReference>
<dbReference type="InterPro" id="IPR001314">
    <property type="entry name" value="Peptidase_S1A"/>
</dbReference>
<dbReference type="InterPro" id="IPR018114">
    <property type="entry name" value="TRYPSIN_HIS"/>
</dbReference>
<proteinExistence type="inferred from homology"/>
<evidence type="ECO:0000313" key="12">
    <source>
        <dbReference type="Proteomes" id="UP000301870"/>
    </source>
</evidence>
<evidence type="ECO:0000313" key="13">
    <source>
        <dbReference type="RefSeq" id="XP_022817922.1"/>
    </source>
</evidence>
<feature type="domain" description="Peptidase S1" evidence="11">
    <location>
        <begin position="76"/>
        <end position="328"/>
    </location>
</feature>
<gene>
    <name evidence="13" type="primary">LOC111350534</name>
</gene>
<dbReference type="PROSITE" id="PS50240">
    <property type="entry name" value="TRYPSIN_DOM"/>
    <property type="match status" value="1"/>
</dbReference>
<keyword evidence="10" id="KW-0812">Transmembrane</keyword>
<dbReference type="SUPFAM" id="SSF50494">
    <property type="entry name" value="Trypsin-like serine proteases"/>
    <property type="match status" value="1"/>
</dbReference>
<evidence type="ECO:0000256" key="5">
    <source>
        <dbReference type="ARBA" id="ARBA00022825"/>
    </source>
</evidence>
<comment type="similarity">
    <text evidence="8">Belongs to the peptidase S1 family. CLIP subfamily.</text>
</comment>
<dbReference type="Gene3D" id="2.40.10.10">
    <property type="entry name" value="Trypsin-like serine proteases"/>
    <property type="match status" value="2"/>
</dbReference>